<dbReference type="EMBL" id="QZXA01000010">
    <property type="protein sequence ID" value="RJT30573.1"/>
    <property type="molecule type" value="Genomic_DNA"/>
</dbReference>
<organism evidence="3 4">
    <name type="scientific">Mesorhizobium jarvisii</name>
    <dbReference type="NCBI Taxonomy" id="1777867"/>
    <lineage>
        <taxon>Bacteria</taxon>
        <taxon>Pseudomonadati</taxon>
        <taxon>Pseudomonadota</taxon>
        <taxon>Alphaproteobacteria</taxon>
        <taxon>Hyphomicrobiales</taxon>
        <taxon>Phyllobacteriaceae</taxon>
        <taxon>Mesorhizobium</taxon>
    </lineage>
</organism>
<sequence length="388" mass="42598">MNGDLDIIKSGLIDRIESVCERLLPDGKPEGGLWVAWNPVEHDQKPGRLPALKVRVRNGDIGAWSCWRSGAKGDVLKLVAYVERTDIKGALAWGRDFLGIRSMSPAERQNLRKAEVVRQKERDEKAERARLFKLQTADQLFFAKPSSKETGPAYCPQGTFAYGEGSAAELHAKAYFRGRGLDLDAVPNLNRYSFRFSPATEWWKGARYDNANGRRWKAERGPLFPAMHCAMRNRMGIVTACHVTFFDPIKPNKAPLAPAKLMWGEALGAVIEISMGPNAIPFWMADRDGLVPDATVIGEGIETAASFCAPVPEARVWAAGSLAGVGSAPVDLDCVEWVLFARDNNNGNAQAQKQFDTALAGLERHGKHVSVEASHVGDDFNDLAQGEE</sequence>
<dbReference type="InterPro" id="IPR006171">
    <property type="entry name" value="TOPRIM_dom"/>
</dbReference>
<dbReference type="GO" id="GO:0003677">
    <property type="term" value="F:DNA binding"/>
    <property type="evidence" value="ECO:0007669"/>
    <property type="project" value="InterPro"/>
</dbReference>
<reference evidence="3 4" key="1">
    <citation type="submission" date="2018-09" db="EMBL/GenBank/DDBJ databases">
        <title>Mesorhizobium carmichaelinearum sp. nov. isolated from Carmichaelinea spp. root nodules in New Zealand.</title>
        <authorList>
            <person name="De Meyer S.E."/>
        </authorList>
    </citation>
    <scope>NUCLEOTIDE SEQUENCE [LARGE SCALE GENOMIC DNA]</scope>
    <source>
        <strain evidence="3 4">LMG 28313</strain>
    </source>
</reference>
<proteinExistence type="predicted"/>
<dbReference type="RefSeq" id="WP_064985589.1">
    <property type="nucleotide sequence ID" value="NZ_CP033507.1"/>
</dbReference>
<name>A0A6M7TIP0_9HYPH</name>
<dbReference type="InterPro" id="IPR055570">
    <property type="entry name" value="DUF7146"/>
</dbReference>
<gene>
    <name evidence="3" type="ORF">D3242_24685</name>
</gene>
<dbReference type="AlphaFoldDB" id="A0A6M7TIP0"/>
<evidence type="ECO:0000313" key="4">
    <source>
        <dbReference type="Proteomes" id="UP000275530"/>
    </source>
</evidence>
<protein>
    <submittedName>
        <fullName evidence="3">Uncharacterized protein</fullName>
    </submittedName>
</protein>
<evidence type="ECO:0000259" key="1">
    <source>
        <dbReference type="Pfam" id="PF13362"/>
    </source>
</evidence>
<dbReference type="Pfam" id="PF23639">
    <property type="entry name" value="DUF7146"/>
    <property type="match status" value="1"/>
</dbReference>
<comment type="caution">
    <text evidence="3">The sequence shown here is derived from an EMBL/GenBank/DDBJ whole genome shotgun (WGS) entry which is preliminary data.</text>
</comment>
<dbReference type="Proteomes" id="UP000275530">
    <property type="component" value="Unassembled WGS sequence"/>
</dbReference>
<evidence type="ECO:0000313" key="3">
    <source>
        <dbReference type="EMBL" id="RJT30573.1"/>
    </source>
</evidence>
<dbReference type="Pfam" id="PF13362">
    <property type="entry name" value="Toprim_3"/>
    <property type="match status" value="1"/>
</dbReference>
<feature type="domain" description="DUF7146" evidence="2">
    <location>
        <begin position="168"/>
        <end position="271"/>
    </location>
</feature>
<dbReference type="InterPro" id="IPR036977">
    <property type="entry name" value="DNA_primase_Znf_CHC2"/>
</dbReference>
<evidence type="ECO:0000259" key="2">
    <source>
        <dbReference type="Pfam" id="PF23639"/>
    </source>
</evidence>
<keyword evidence="4" id="KW-1185">Reference proteome</keyword>
<dbReference type="GO" id="GO:0006260">
    <property type="term" value="P:DNA replication"/>
    <property type="evidence" value="ECO:0007669"/>
    <property type="project" value="InterPro"/>
</dbReference>
<feature type="domain" description="Toprim" evidence="1">
    <location>
        <begin position="296"/>
        <end position="385"/>
    </location>
</feature>
<accession>A0A6M7TIP0</accession>
<dbReference type="GO" id="GO:0008270">
    <property type="term" value="F:zinc ion binding"/>
    <property type="evidence" value="ECO:0007669"/>
    <property type="project" value="InterPro"/>
</dbReference>
<dbReference type="Gene3D" id="3.90.580.10">
    <property type="entry name" value="Zinc finger, CHC2-type domain"/>
    <property type="match status" value="1"/>
</dbReference>